<feature type="compositionally biased region" description="Basic and acidic residues" evidence="1">
    <location>
        <begin position="18"/>
        <end position="27"/>
    </location>
</feature>
<proteinExistence type="predicted"/>
<feature type="compositionally biased region" description="Basic and acidic residues" evidence="1">
    <location>
        <begin position="38"/>
        <end position="61"/>
    </location>
</feature>
<protein>
    <submittedName>
        <fullName evidence="2">Coiled-coil domain containing 137</fullName>
    </submittedName>
</protein>
<feature type="compositionally biased region" description="Basic residues" evidence="1">
    <location>
        <begin position="130"/>
        <end position="149"/>
    </location>
</feature>
<dbReference type="GO" id="GO:0005730">
    <property type="term" value="C:nucleolus"/>
    <property type="evidence" value="ECO:0007669"/>
    <property type="project" value="Ensembl"/>
</dbReference>
<keyword evidence="3" id="KW-1185">Reference proteome</keyword>
<evidence type="ECO:0000313" key="3">
    <source>
        <dbReference type="Proteomes" id="UP000694421"/>
    </source>
</evidence>
<dbReference type="PANTHER" id="PTHR21838:SF2">
    <property type="entry name" value="COILED-COIL DOMAIN-CONTAINING PROTEIN 137"/>
    <property type="match status" value="1"/>
</dbReference>
<evidence type="ECO:0000256" key="1">
    <source>
        <dbReference type="SAM" id="MobiDB-lite"/>
    </source>
</evidence>
<dbReference type="InterPro" id="IPR026680">
    <property type="entry name" value="CCDC137"/>
</dbReference>
<dbReference type="GO" id="GO:0005654">
    <property type="term" value="C:nucleoplasm"/>
    <property type="evidence" value="ECO:0007669"/>
    <property type="project" value="Ensembl"/>
</dbReference>
<reference evidence="2" key="2">
    <citation type="submission" date="2025-09" db="UniProtKB">
        <authorList>
            <consortium name="Ensembl"/>
        </authorList>
    </citation>
    <scope>IDENTIFICATION</scope>
</reference>
<accession>A0A8D0BB06</accession>
<dbReference type="Ensembl" id="ENSSMRT00000006832.1">
    <property type="protein sequence ID" value="ENSSMRP00000005833.1"/>
    <property type="gene ID" value="ENSSMRG00000004705.1"/>
</dbReference>
<dbReference type="Proteomes" id="UP000694421">
    <property type="component" value="Unplaced"/>
</dbReference>
<dbReference type="OMA" id="HHGVRDP"/>
<dbReference type="PANTHER" id="PTHR21838">
    <property type="entry name" value="COILED-COIL DOMAIN-CONTAINING PROTEIN 137"/>
    <property type="match status" value="1"/>
</dbReference>
<dbReference type="GeneTree" id="ENSGT00390000004169"/>
<reference evidence="2" key="1">
    <citation type="submission" date="2025-08" db="UniProtKB">
        <authorList>
            <consortium name="Ensembl"/>
        </authorList>
    </citation>
    <scope>IDENTIFICATION</scope>
</reference>
<dbReference type="AlphaFoldDB" id="A0A8D0BB06"/>
<feature type="region of interest" description="Disordered" evidence="1">
    <location>
        <begin position="115"/>
        <end position="150"/>
    </location>
</feature>
<name>A0A8D0BB06_SALMN</name>
<feature type="region of interest" description="Disordered" evidence="1">
    <location>
        <begin position="1"/>
        <end position="90"/>
    </location>
</feature>
<organism evidence="2 3">
    <name type="scientific">Salvator merianae</name>
    <name type="common">Argentine black and white tegu</name>
    <name type="synonym">Tupinambis merianae</name>
    <dbReference type="NCBI Taxonomy" id="96440"/>
    <lineage>
        <taxon>Eukaryota</taxon>
        <taxon>Metazoa</taxon>
        <taxon>Chordata</taxon>
        <taxon>Craniata</taxon>
        <taxon>Vertebrata</taxon>
        <taxon>Euteleostomi</taxon>
        <taxon>Lepidosauria</taxon>
        <taxon>Squamata</taxon>
        <taxon>Bifurcata</taxon>
        <taxon>Unidentata</taxon>
        <taxon>Episquamata</taxon>
        <taxon>Laterata</taxon>
        <taxon>Teiioidea</taxon>
        <taxon>Teiidae</taxon>
        <taxon>Salvator</taxon>
    </lineage>
</organism>
<sequence>MGKQRLRTPAGTAATSRKRLETCDSKQMKKKKTNSKPQRLDEQEIPYRLREIMKSRDELKNPKKKKKKKRVTEQPKLEDDIPVPKFRRQEGESEFSYIERMEQETQHVLFLTKNQMQREPEKEELAPQKTQKKKEFQKKKLDKVRKHKEEKRAAMLEKELLRDSVKFGEVVLQPPTLTARPRKSTIKNKTGQKQLLLTSLLGSGRTASTQKAPCASFARQRIIQEERERVVQAYRDIKKRKQQQQVLTESQTAVGNLKKPI</sequence>
<evidence type="ECO:0000313" key="2">
    <source>
        <dbReference type="Ensembl" id="ENSSMRP00000005833.1"/>
    </source>
</evidence>
<dbReference type="GO" id="GO:0005694">
    <property type="term" value="C:chromosome"/>
    <property type="evidence" value="ECO:0007669"/>
    <property type="project" value="Ensembl"/>
</dbReference>
<feature type="compositionally biased region" description="Basic and acidic residues" evidence="1">
    <location>
        <begin position="116"/>
        <end position="126"/>
    </location>
</feature>